<accession>A0ABN2LPS1</accession>
<dbReference type="Proteomes" id="UP001500218">
    <property type="component" value="Unassembled WGS sequence"/>
</dbReference>
<dbReference type="Pfam" id="PF05016">
    <property type="entry name" value="ParE_toxin"/>
    <property type="match status" value="1"/>
</dbReference>
<proteinExistence type="inferred from homology"/>
<dbReference type="SUPFAM" id="SSF143011">
    <property type="entry name" value="RelE-like"/>
    <property type="match status" value="1"/>
</dbReference>
<sequence>MTTSGPATPPTYRIEVDRRVAKLLGKLDRPVQARLIAAVATLSTDPRSHGVKVLTGHPGLLRIRVGDYRIVYTVEDDRLVVLVVHLGHRSDVHDAL</sequence>
<evidence type="ECO:0000256" key="1">
    <source>
        <dbReference type="ARBA" id="ARBA00006226"/>
    </source>
</evidence>
<comment type="similarity">
    <text evidence="1">Belongs to the RelE toxin family.</text>
</comment>
<evidence type="ECO:0000313" key="3">
    <source>
        <dbReference type="EMBL" id="GAA1796166.1"/>
    </source>
</evidence>
<keyword evidence="4" id="KW-1185">Reference proteome</keyword>
<dbReference type="InterPro" id="IPR035093">
    <property type="entry name" value="RelE/ParE_toxin_dom_sf"/>
</dbReference>
<dbReference type="PANTHER" id="PTHR35601">
    <property type="entry name" value="TOXIN RELE"/>
    <property type="match status" value="1"/>
</dbReference>
<comment type="caution">
    <text evidence="3">The sequence shown here is derived from an EMBL/GenBank/DDBJ whole genome shotgun (WGS) entry which is preliminary data.</text>
</comment>
<keyword evidence="2" id="KW-1277">Toxin-antitoxin system</keyword>
<evidence type="ECO:0000256" key="2">
    <source>
        <dbReference type="ARBA" id="ARBA00022649"/>
    </source>
</evidence>
<dbReference type="RefSeq" id="WP_344128186.1">
    <property type="nucleotide sequence ID" value="NZ_BAAALT010000041.1"/>
</dbReference>
<organism evidence="3 4">
    <name type="scientific">Luedemannella flava</name>
    <dbReference type="NCBI Taxonomy" id="349316"/>
    <lineage>
        <taxon>Bacteria</taxon>
        <taxon>Bacillati</taxon>
        <taxon>Actinomycetota</taxon>
        <taxon>Actinomycetes</taxon>
        <taxon>Micromonosporales</taxon>
        <taxon>Micromonosporaceae</taxon>
        <taxon>Luedemannella</taxon>
    </lineage>
</organism>
<reference evidence="3 4" key="1">
    <citation type="journal article" date="2019" name="Int. J. Syst. Evol. Microbiol.">
        <title>The Global Catalogue of Microorganisms (GCM) 10K type strain sequencing project: providing services to taxonomists for standard genome sequencing and annotation.</title>
        <authorList>
            <consortium name="The Broad Institute Genomics Platform"/>
            <consortium name="The Broad Institute Genome Sequencing Center for Infectious Disease"/>
            <person name="Wu L."/>
            <person name="Ma J."/>
        </authorList>
    </citation>
    <scope>NUCLEOTIDE SEQUENCE [LARGE SCALE GENOMIC DNA]</scope>
    <source>
        <strain evidence="3 4">JCM 13250</strain>
    </source>
</reference>
<name>A0ABN2LPS1_9ACTN</name>
<protein>
    <submittedName>
        <fullName evidence="3">Type II toxin-antitoxin system RelE/ParE family toxin</fullName>
    </submittedName>
</protein>
<dbReference type="InterPro" id="IPR007712">
    <property type="entry name" value="RelE/ParE_toxin"/>
</dbReference>
<evidence type="ECO:0000313" key="4">
    <source>
        <dbReference type="Proteomes" id="UP001500218"/>
    </source>
</evidence>
<dbReference type="PANTHER" id="PTHR35601:SF1">
    <property type="entry name" value="TOXIN RELE"/>
    <property type="match status" value="1"/>
</dbReference>
<gene>
    <name evidence="3" type="ORF">GCM10009682_17370</name>
</gene>
<dbReference type="EMBL" id="BAAALT010000041">
    <property type="protein sequence ID" value="GAA1796166.1"/>
    <property type="molecule type" value="Genomic_DNA"/>
</dbReference>
<dbReference type="Gene3D" id="3.30.2310.20">
    <property type="entry name" value="RelE-like"/>
    <property type="match status" value="1"/>
</dbReference>